<accession>A0A8T0IAJ0</accession>
<dbReference type="Proteomes" id="UP000822688">
    <property type="component" value="Chromosome 4"/>
</dbReference>
<protein>
    <submittedName>
        <fullName evidence="1">Uncharacterized protein</fullName>
    </submittedName>
</protein>
<name>A0A8T0IAJ0_CERPU</name>
<gene>
    <name evidence="1" type="ORF">KC19_4G102500</name>
</gene>
<proteinExistence type="predicted"/>
<dbReference type="EMBL" id="CM026424">
    <property type="protein sequence ID" value="KAG0579488.1"/>
    <property type="molecule type" value="Genomic_DNA"/>
</dbReference>
<evidence type="ECO:0000313" key="1">
    <source>
        <dbReference type="EMBL" id="KAG0579488.1"/>
    </source>
</evidence>
<sequence>MSSVLVCKPDRHSRSGSDRSRTTLKTFFRLYRAARSPLFSDFDCLGYKNVLDFTYEGRNSVAFATCSRKYSDAQDLKRVHSVVTDDESGRGM</sequence>
<keyword evidence="2" id="KW-1185">Reference proteome</keyword>
<dbReference type="AlphaFoldDB" id="A0A8T0IAJ0"/>
<comment type="caution">
    <text evidence="1">The sequence shown here is derived from an EMBL/GenBank/DDBJ whole genome shotgun (WGS) entry which is preliminary data.</text>
</comment>
<organism evidence="1 2">
    <name type="scientific">Ceratodon purpureus</name>
    <name type="common">Fire moss</name>
    <name type="synonym">Dicranum purpureum</name>
    <dbReference type="NCBI Taxonomy" id="3225"/>
    <lineage>
        <taxon>Eukaryota</taxon>
        <taxon>Viridiplantae</taxon>
        <taxon>Streptophyta</taxon>
        <taxon>Embryophyta</taxon>
        <taxon>Bryophyta</taxon>
        <taxon>Bryophytina</taxon>
        <taxon>Bryopsida</taxon>
        <taxon>Dicranidae</taxon>
        <taxon>Pseudoditrichales</taxon>
        <taxon>Ditrichaceae</taxon>
        <taxon>Ceratodon</taxon>
    </lineage>
</organism>
<evidence type="ECO:0000313" key="2">
    <source>
        <dbReference type="Proteomes" id="UP000822688"/>
    </source>
</evidence>
<reference evidence="1" key="1">
    <citation type="submission" date="2020-06" db="EMBL/GenBank/DDBJ databases">
        <title>WGS assembly of Ceratodon purpureus strain R40.</title>
        <authorList>
            <person name="Carey S.B."/>
            <person name="Jenkins J."/>
            <person name="Shu S."/>
            <person name="Lovell J.T."/>
            <person name="Sreedasyam A."/>
            <person name="Maumus F."/>
            <person name="Tiley G.P."/>
            <person name="Fernandez-Pozo N."/>
            <person name="Barry K."/>
            <person name="Chen C."/>
            <person name="Wang M."/>
            <person name="Lipzen A."/>
            <person name="Daum C."/>
            <person name="Saski C.A."/>
            <person name="Payton A.C."/>
            <person name="Mcbreen J.C."/>
            <person name="Conrad R.E."/>
            <person name="Kollar L.M."/>
            <person name="Olsson S."/>
            <person name="Huttunen S."/>
            <person name="Landis J.B."/>
            <person name="Wickett N.J."/>
            <person name="Johnson M.G."/>
            <person name="Rensing S.A."/>
            <person name="Grimwood J."/>
            <person name="Schmutz J."/>
            <person name="Mcdaniel S.F."/>
        </authorList>
    </citation>
    <scope>NUCLEOTIDE SEQUENCE</scope>
    <source>
        <strain evidence="1">R40</strain>
    </source>
</reference>